<dbReference type="EMBL" id="QJRG01000047">
    <property type="protein sequence ID" value="RWU21314.1"/>
    <property type="molecule type" value="Genomic_DNA"/>
</dbReference>
<dbReference type="OrthoDB" id="6650149at2"/>
<evidence type="ECO:0008006" key="3">
    <source>
        <dbReference type="Google" id="ProtNLM"/>
    </source>
</evidence>
<sequence length="143" mass="15290">MAKGRGWSTPPSAFAEVVEEDLTKRVRVIAMAMLNEIVLRSPVGNPDLWKRPPPPGYVGGRFRGSHIVSIGEPVYTVTTKADAAGSETISRGASQLSGLEPFTTVFIQTNLPYAERLEDGHSTQAPGGVYAVSFHGVSQAYSS</sequence>
<comment type="caution">
    <text evidence="1">The sequence shown here is derived from an EMBL/GenBank/DDBJ whole genome shotgun (WGS) entry which is preliminary data.</text>
</comment>
<protein>
    <recommendedName>
        <fullName evidence="3">HK97 gp10 family phage protein</fullName>
    </recommendedName>
</protein>
<dbReference type="Proteomes" id="UP000288983">
    <property type="component" value="Unassembled WGS sequence"/>
</dbReference>
<gene>
    <name evidence="1" type="ORF">DM813_19190</name>
</gene>
<evidence type="ECO:0000313" key="2">
    <source>
        <dbReference type="Proteomes" id="UP000288983"/>
    </source>
</evidence>
<dbReference type="AlphaFoldDB" id="A0A443ZQE3"/>
<dbReference type="RefSeq" id="WP_128324917.1">
    <property type="nucleotide sequence ID" value="NZ_QJRG01000047.1"/>
</dbReference>
<name>A0A443ZQE3_9PSED</name>
<proteinExistence type="predicted"/>
<evidence type="ECO:0000313" key="1">
    <source>
        <dbReference type="EMBL" id="RWU21314.1"/>
    </source>
</evidence>
<organism evidence="1 2">
    <name type="scientific">Pseudomonas alkylphenolica</name>
    <dbReference type="NCBI Taxonomy" id="237609"/>
    <lineage>
        <taxon>Bacteria</taxon>
        <taxon>Pseudomonadati</taxon>
        <taxon>Pseudomonadota</taxon>
        <taxon>Gammaproteobacteria</taxon>
        <taxon>Pseudomonadales</taxon>
        <taxon>Pseudomonadaceae</taxon>
        <taxon>Pseudomonas</taxon>
    </lineage>
</organism>
<reference evidence="1 2" key="1">
    <citation type="submission" date="2018-06" db="EMBL/GenBank/DDBJ databases">
        <title>Bacteria isolated from soil of Wuhan.</title>
        <authorList>
            <person name="Wei X."/>
            <person name="Chunhua H."/>
        </authorList>
    </citation>
    <scope>NUCLEOTIDE SEQUENCE [LARGE SCALE GENOMIC DNA]</scope>
    <source>
        <strain evidence="2">xwS2</strain>
    </source>
</reference>
<accession>A0A443ZQE3</accession>